<dbReference type="OrthoDB" id="5594101at2759"/>
<gene>
    <name evidence="2" type="ORF">AMAG_09839</name>
</gene>
<organism evidence="2 3">
    <name type="scientific">Allomyces macrogynus (strain ATCC 38327)</name>
    <name type="common">Allomyces javanicus var. macrogynus</name>
    <dbReference type="NCBI Taxonomy" id="578462"/>
    <lineage>
        <taxon>Eukaryota</taxon>
        <taxon>Fungi</taxon>
        <taxon>Fungi incertae sedis</taxon>
        <taxon>Blastocladiomycota</taxon>
        <taxon>Blastocladiomycetes</taxon>
        <taxon>Blastocladiales</taxon>
        <taxon>Blastocladiaceae</taxon>
        <taxon>Allomyces</taxon>
    </lineage>
</organism>
<dbReference type="AlphaFoldDB" id="A0A0L0STZ1"/>
<feature type="compositionally biased region" description="Acidic residues" evidence="1">
    <location>
        <begin position="122"/>
        <end position="133"/>
    </location>
</feature>
<evidence type="ECO:0000313" key="2">
    <source>
        <dbReference type="EMBL" id="KNE65875.1"/>
    </source>
</evidence>
<dbReference type="VEuPathDB" id="FungiDB:AMAG_09839"/>
<sequence length="318" mass="34151">MQSLALSTPPVSSPLTPRARRDSGRRTWSDVRATPPPPLNLQPAASSPRMPGGNQWTAADDMDDEFGLASPTPRRSRRSRRTSDQLGTPPTPTPPRRGGGTGARNASPPPSPLLGAAHIVDTDSDALDDDEDVVLATAAQRRRKAEQRKRKQQRKQQQQLQQAVPADDHADLVENVGNESSSDDSDRDELDFMHAQLQILCPWYLPVFDATRPMSKRALATFAAVRTSRTGFANFDGLVPEGDTDAARAAAIDAEDALGVAMADQVPGSPVAAVTSVVPEAARATLATAGAWCRYPSSVPQRRARSPPPRLRLPRVAA</sequence>
<keyword evidence="3" id="KW-1185">Reference proteome</keyword>
<feature type="region of interest" description="Disordered" evidence="1">
    <location>
        <begin position="1"/>
        <end position="187"/>
    </location>
</feature>
<feature type="region of interest" description="Disordered" evidence="1">
    <location>
        <begin position="298"/>
        <end position="318"/>
    </location>
</feature>
<dbReference type="Proteomes" id="UP000054350">
    <property type="component" value="Unassembled WGS sequence"/>
</dbReference>
<reference evidence="3" key="2">
    <citation type="submission" date="2009-11" db="EMBL/GenBank/DDBJ databases">
        <title>The Genome Sequence of Allomyces macrogynus strain ATCC 38327.</title>
        <authorList>
            <consortium name="The Broad Institute Genome Sequencing Platform"/>
            <person name="Russ C."/>
            <person name="Cuomo C."/>
            <person name="Shea T."/>
            <person name="Young S.K."/>
            <person name="Zeng Q."/>
            <person name="Koehrsen M."/>
            <person name="Haas B."/>
            <person name="Borodovsky M."/>
            <person name="Guigo R."/>
            <person name="Alvarado L."/>
            <person name="Berlin A."/>
            <person name="Borenstein D."/>
            <person name="Chen Z."/>
            <person name="Engels R."/>
            <person name="Freedman E."/>
            <person name="Gellesch M."/>
            <person name="Goldberg J."/>
            <person name="Griggs A."/>
            <person name="Gujja S."/>
            <person name="Heiman D."/>
            <person name="Hepburn T."/>
            <person name="Howarth C."/>
            <person name="Jen D."/>
            <person name="Larson L."/>
            <person name="Lewis B."/>
            <person name="Mehta T."/>
            <person name="Park D."/>
            <person name="Pearson M."/>
            <person name="Roberts A."/>
            <person name="Saif S."/>
            <person name="Shenoy N."/>
            <person name="Sisk P."/>
            <person name="Stolte C."/>
            <person name="Sykes S."/>
            <person name="Walk T."/>
            <person name="White J."/>
            <person name="Yandava C."/>
            <person name="Burger G."/>
            <person name="Gray M.W."/>
            <person name="Holland P.W.H."/>
            <person name="King N."/>
            <person name="Lang F.B.F."/>
            <person name="Roger A.J."/>
            <person name="Ruiz-Trillo I."/>
            <person name="Lander E."/>
            <person name="Nusbaum C."/>
        </authorList>
    </citation>
    <scope>NUCLEOTIDE SEQUENCE [LARGE SCALE GENOMIC DNA]</scope>
    <source>
        <strain evidence="3">ATCC 38327</strain>
    </source>
</reference>
<name>A0A0L0STZ1_ALLM3</name>
<accession>A0A0L0STZ1</accession>
<dbReference type="EMBL" id="GG745348">
    <property type="protein sequence ID" value="KNE65875.1"/>
    <property type="molecule type" value="Genomic_DNA"/>
</dbReference>
<feature type="compositionally biased region" description="Low complexity" evidence="1">
    <location>
        <begin position="1"/>
        <end position="17"/>
    </location>
</feature>
<proteinExistence type="predicted"/>
<feature type="compositionally biased region" description="Basic and acidic residues" evidence="1">
    <location>
        <begin position="19"/>
        <end position="29"/>
    </location>
</feature>
<evidence type="ECO:0000256" key="1">
    <source>
        <dbReference type="SAM" id="MobiDB-lite"/>
    </source>
</evidence>
<reference evidence="2 3" key="1">
    <citation type="submission" date="2009-11" db="EMBL/GenBank/DDBJ databases">
        <title>Annotation of Allomyces macrogynus ATCC 38327.</title>
        <authorList>
            <consortium name="The Broad Institute Genome Sequencing Platform"/>
            <person name="Russ C."/>
            <person name="Cuomo C."/>
            <person name="Burger G."/>
            <person name="Gray M.W."/>
            <person name="Holland P.W.H."/>
            <person name="King N."/>
            <person name="Lang F.B.F."/>
            <person name="Roger A.J."/>
            <person name="Ruiz-Trillo I."/>
            <person name="Young S.K."/>
            <person name="Zeng Q."/>
            <person name="Gargeya S."/>
            <person name="Fitzgerald M."/>
            <person name="Haas B."/>
            <person name="Abouelleil A."/>
            <person name="Alvarado L."/>
            <person name="Arachchi H.M."/>
            <person name="Berlin A."/>
            <person name="Chapman S.B."/>
            <person name="Gearin G."/>
            <person name="Goldberg J."/>
            <person name="Griggs A."/>
            <person name="Gujja S."/>
            <person name="Hansen M."/>
            <person name="Heiman D."/>
            <person name="Howarth C."/>
            <person name="Larimer J."/>
            <person name="Lui A."/>
            <person name="MacDonald P.J.P."/>
            <person name="McCowen C."/>
            <person name="Montmayeur A."/>
            <person name="Murphy C."/>
            <person name="Neiman D."/>
            <person name="Pearson M."/>
            <person name="Priest M."/>
            <person name="Roberts A."/>
            <person name="Saif S."/>
            <person name="Shea T."/>
            <person name="Sisk P."/>
            <person name="Stolte C."/>
            <person name="Sykes S."/>
            <person name="Wortman J."/>
            <person name="Nusbaum C."/>
            <person name="Birren B."/>
        </authorList>
    </citation>
    <scope>NUCLEOTIDE SEQUENCE [LARGE SCALE GENOMIC DNA]</scope>
    <source>
        <strain evidence="2 3">ATCC 38327</strain>
    </source>
</reference>
<evidence type="ECO:0000313" key="3">
    <source>
        <dbReference type="Proteomes" id="UP000054350"/>
    </source>
</evidence>
<protein>
    <submittedName>
        <fullName evidence="2">Uncharacterized protein</fullName>
    </submittedName>
</protein>
<feature type="compositionally biased region" description="Basic residues" evidence="1">
    <location>
        <begin position="140"/>
        <end position="154"/>
    </location>
</feature>